<accession>Q2GNK5</accession>
<evidence type="ECO:0000313" key="3">
    <source>
        <dbReference type="Proteomes" id="UP000001056"/>
    </source>
</evidence>
<organism evidence="2 3">
    <name type="scientific">Chaetomium globosum (strain ATCC 6205 / CBS 148.51 / DSM 1962 / NBRC 6347 / NRRL 1970)</name>
    <name type="common">Soil fungus</name>
    <dbReference type="NCBI Taxonomy" id="306901"/>
    <lineage>
        <taxon>Eukaryota</taxon>
        <taxon>Fungi</taxon>
        <taxon>Dikarya</taxon>
        <taxon>Ascomycota</taxon>
        <taxon>Pezizomycotina</taxon>
        <taxon>Sordariomycetes</taxon>
        <taxon>Sordariomycetidae</taxon>
        <taxon>Sordariales</taxon>
        <taxon>Chaetomiaceae</taxon>
        <taxon>Chaetomium</taxon>
    </lineage>
</organism>
<feature type="region of interest" description="Disordered" evidence="1">
    <location>
        <begin position="152"/>
        <end position="182"/>
    </location>
</feature>
<dbReference type="Proteomes" id="UP000001056">
    <property type="component" value="Unassembled WGS sequence"/>
</dbReference>
<gene>
    <name evidence="2" type="ORF">CHGG_10449</name>
</gene>
<sequence>MPTPRRPTRHKPCAGLLPPPHHNTNTQQHSTSPQNHTENYPVVPPPSTTLNSDVALHPICTSVQRTLMSSLHSPVQPSTLWRRGRAMEDEEKCQLSDTGGHTRPDGQPTAVQALQDPPSSWAVATRPCLSVSDMLVMLSLVCFCFLGRGRGARTERGGGEGRRPEENSASGRERRAMSHSPPRIVLSLFSSSGIEAVGSTRDLGGSAAAC</sequence>
<feature type="region of interest" description="Disordered" evidence="1">
    <location>
        <begin position="84"/>
        <end position="110"/>
    </location>
</feature>
<dbReference type="InParanoid" id="Q2GNK5"/>
<dbReference type="HOGENOM" id="CLU_1309975_0_0_1"/>
<feature type="region of interest" description="Disordered" evidence="1">
    <location>
        <begin position="1"/>
        <end position="40"/>
    </location>
</feature>
<reference evidence="3" key="1">
    <citation type="journal article" date="2015" name="Genome Announc.">
        <title>Draft genome sequence of the cellulolytic fungus Chaetomium globosum.</title>
        <authorList>
            <person name="Cuomo C.A."/>
            <person name="Untereiner W.A."/>
            <person name="Ma L.-J."/>
            <person name="Grabherr M."/>
            <person name="Birren B.W."/>
        </authorList>
    </citation>
    <scope>NUCLEOTIDE SEQUENCE [LARGE SCALE GENOMIC DNA]</scope>
    <source>
        <strain evidence="3">ATCC 6205 / CBS 148.51 / DSM 1962 / NBRC 6347 / NRRL 1970</strain>
    </source>
</reference>
<evidence type="ECO:0000313" key="2">
    <source>
        <dbReference type="EMBL" id="EAQ84045.1"/>
    </source>
</evidence>
<dbReference type="AlphaFoldDB" id="Q2GNK5"/>
<dbReference type="RefSeq" id="XP_001228376.1">
    <property type="nucleotide sequence ID" value="XM_001228375.1"/>
</dbReference>
<feature type="compositionally biased region" description="Polar residues" evidence="1">
    <location>
        <begin position="22"/>
        <end position="38"/>
    </location>
</feature>
<name>Q2GNK5_CHAGB</name>
<dbReference type="VEuPathDB" id="FungiDB:CHGG_10449"/>
<proteinExistence type="predicted"/>
<evidence type="ECO:0000256" key="1">
    <source>
        <dbReference type="SAM" id="MobiDB-lite"/>
    </source>
</evidence>
<dbReference type="GeneID" id="4396799"/>
<keyword evidence="3" id="KW-1185">Reference proteome</keyword>
<protein>
    <submittedName>
        <fullName evidence="2">Uncharacterized protein</fullName>
    </submittedName>
</protein>
<dbReference type="EMBL" id="CH408035">
    <property type="protein sequence ID" value="EAQ84045.1"/>
    <property type="molecule type" value="Genomic_DNA"/>
</dbReference>
<feature type="compositionally biased region" description="Basic residues" evidence="1">
    <location>
        <begin position="1"/>
        <end position="12"/>
    </location>
</feature>
<feature type="compositionally biased region" description="Basic and acidic residues" evidence="1">
    <location>
        <begin position="152"/>
        <end position="176"/>
    </location>
</feature>